<keyword evidence="6" id="KW-0413">Isomerase</keyword>
<gene>
    <name evidence="6" type="ORF">QOZ94_002862</name>
</gene>
<sequence>MQLIPVIDLKGGRVVHARRGARDTYAPLESPLCVSPAPADVAAGLLSLAPFRTLYVADIDAITGAGHNADAIAALRRAAPEVELWVDAGETTAEAVRARAMAGLGVSVAGTESLPDDARAAAVLKAGAILSLDHDATGPLGPRALHENAALWPPRVIVMTLARVGSGEGPDLAALHAIQARRPDIALFAAGGVRGPDDLNALATAGTAGVLVATALHDGRINAACARGWGGG</sequence>
<evidence type="ECO:0000313" key="7">
    <source>
        <dbReference type="Proteomes" id="UP001241747"/>
    </source>
</evidence>
<dbReference type="InterPro" id="IPR011060">
    <property type="entry name" value="RibuloseP-bd_barrel"/>
</dbReference>
<comment type="caution">
    <text evidence="6">The sequence shown here is derived from an EMBL/GenBank/DDBJ whole genome shotgun (WGS) entry which is preliminary data.</text>
</comment>
<comment type="pathway">
    <text evidence="4">Amino-acid biosynthesis.</text>
</comment>
<dbReference type="InterPro" id="IPR013785">
    <property type="entry name" value="Aldolase_TIM"/>
</dbReference>
<dbReference type="SUPFAM" id="SSF51366">
    <property type="entry name" value="Ribulose-phoshate binding barrel"/>
    <property type="match status" value="1"/>
</dbReference>
<keyword evidence="7" id="KW-1185">Reference proteome</keyword>
<name>A0ABU0LG04_XANAG</name>
<accession>A0ABU0LG04</accession>
<dbReference type="InterPro" id="IPR006062">
    <property type="entry name" value="His_biosynth"/>
</dbReference>
<evidence type="ECO:0000313" key="6">
    <source>
        <dbReference type="EMBL" id="MDQ0506058.1"/>
    </source>
</evidence>
<dbReference type="EC" id="5.3.1.16" evidence="6"/>
<evidence type="ECO:0000256" key="4">
    <source>
        <dbReference type="ARBA" id="ARBA00029440"/>
    </source>
</evidence>
<evidence type="ECO:0000256" key="3">
    <source>
        <dbReference type="ARBA" id="ARBA00023102"/>
    </source>
</evidence>
<dbReference type="Pfam" id="PF00977">
    <property type="entry name" value="His_biosynth"/>
    <property type="match status" value="1"/>
</dbReference>
<dbReference type="CDD" id="cd04723">
    <property type="entry name" value="HisA_HisF"/>
    <property type="match status" value="1"/>
</dbReference>
<organism evidence="6 7">
    <name type="scientific">Xanthobacter agilis</name>
    <dbReference type="NCBI Taxonomy" id="47492"/>
    <lineage>
        <taxon>Bacteria</taxon>
        <taxon>Pseudomonadati</taxon>
        <taxon>Pseudomonadota</taxon>
        <taxon>Alphaproteobacteria</taxon>
        <taxon>Hyphomicrobiales</taxon>
        <taxon>Xanthobacteraceae</taxon>
        <taxon>Xanthobacter</taxon>
    </lineage>
</organism>
<keyword evidence="3 5" id="KW-0368">Histidine biosynthesis</keyword>
<comment type="similarity">
    <text evidence="1 5">Belongs to the HisA/HisF family.</text>
</comment>
<proteinExistence type="inferred from homology"/>
<reference evidence="6 7" key="1">
    <citation type="submission" date="2023-07" db="EMBL/GenBank/DDBJ databases">
        <title>Genomic Encyclopedia of Type Strains, Phase IV (KMG-IV): sequencing the most valuable type-strain genomes for metagenomic binning, comparative biology and taxonomic classification.</title>
        <authorList>
            <person name="Goeker M."/>
        </authorList>
    </citation>
    <scope>NUCLEOTIDE SEQUENCE [LARGE SCALE GENOMIC DNA]</scope>
    <source>
        <strain evidence="6 7">DSM 3770</strain>
    </source>
</reference>
<dbReference type="GO" id="GO:0003949">
    <property type="term" value="F:1-(5-phosphoribosyl)-5-[(5-phosphoribosylamino)methylideneamino]imidazole-4-carboxamide isomerase activity"/>
    <property type="evidence" value="ECO:0007669"/>
    <property type="project" value="UniProtKB-EC"/>
</dbReference>
<dbReference type="RefSeq" id="WP_237343852.1">
    <property type="nucleotide sequence ID" value="NZ_JABWGX010000001.1"/>
</dbReference>
<protein>
    <submittedName>
        <fullName evidence="6">Phosphoribosylformimino-5-aminoimidazole carboxamide ribotide isomerase</fullName>
        <ecNumber evidence="6">5.3.1.16</ecNumber>
    </submittedName>
</protein>
<dbReference type="PANTHER" id="PTHR43090:SF2">
    <property type="entry name" value="1-(5-PHOSPHORIBOSYL)-5-[(5-PHOSPHORIBOSYLAMINO)METHYLIDENEAMINO] IMIDAZOLE-4-CARBOXAMIDE ISOMERASE"/>
    <property type="match status" value="1"/>
</dbReference>
<dbReference type="InterPro" id="IPR044524">
    <property type="entry name" value="Isoase_HisA-like"/>
</dbReference>
<dbReference type="Proteomes" id="UP001241747">
    <property type="component" value="Unassembled WGS sequence"/>
</dbReference>
<dbReference type="EMBL" id="JAUSVY010000006">
    <property type="protein sequence ID" value="MDQ0506058.1"/>
    <property type="molecule type" value="Genomic_DNA"/>
</dbReference>
<keyword evidence="2 5" id="KW-0028">Amino-acid biosynthesis</keyword>
<evidence type="ECO:0000256" key="1">
    <source>
        <dbReference type="ARBA" id="ARBA00009667"/>
    </source>
</evidence>
<evidence type="ECO:0000256" key="5">
    <source>
        <dbReference type="RuleBase" id="RU003657"/>
    </source>
</evidence>
<dbReference type="PANTHER" id="PTHR43090">
    <property type="entry name" value="1-(5-PHOSPHORIBOSYL)-5-[(5-PHOSPHORIBOSYLAMINO)METHYLIDENEAMINO] IMIDAZOLE-4-CARBOXAMIDE ISOMERASE"/>
    <property type="match status" value="1"/>
</dbReference>
<evidence type="ECO:0000256" key="2">
    <source>
        <dbReference type="ARBA" id="ARBA00022605"/>
    </source>
</evidence>
<dbReference type="Gene3D" id="3.20.20.70">
    <property type="entry name" value="Aldolase class I"/>
    <property type="match status" value="1"/>
</dbReference>